<dbReference type="EMBL" id="JAAALK010000283">
    <property type="protein sequence ID" value="KAG8077066.1"/>
    <property type="molecule type" value="Genomic_DNA"/>
</dbReference>
<protein>
    <submittedName>
        <fullName evidence="2">Uncharacterized protein</fullName>
    </submittedName>
</protein>
<reference evidence="2" key="2">
    <citation type="submission" date="2021-02" db="EMBL/GenBank/DDBJ databases">
        <authorList>
            <person name="Kimball J.A."/>
            <person name="Haas M.W."/>
            <person name="Macchietto M."/>
            <person name="Kono T."/>
            <person name="Duquette J."/>
            <person name="Shao M."/>
        </authorList>
    </citation>
    <scope>NUCLEOTIDE SEQUENCE</scope>
    <source>
        <tissue evidence="2">Fresh leaf tissue</tissue>
    </source>
</reference>
<keyword evidence="1" id="KW-1133">Transmembrane helix</keyword>
<comment type="caution">
    <text evidence="2">The sequence shown here is derived from an EMBL/GenBank/DDBJ whole genome shotgun (WGS) entry which is preliminary data.</text>
</comment>
<organism evidence="2 3">
    <name type="scientific">Zizania palustris</name>
    <name type="common">Northern wild rice</name>
    <dbReference type="NCBI Taxonomy" id="103762"/>
    <lineage>
        <taxon>Eukaryota</taxon>
        <taxon>Viridiplantae</taxon>
        <taxon>Streptophyta</taxon>
        <taxon>Embryophyta</taxon>
        <taxon>Tracheophyta</taxon>
        <taxon>Spermatophyta</taxon>
        <taxon>Magnoliopsida</taxon>
        <taxon>Liliopsida</taxon>
        <taxon>Poales</taxon>
        <taxon>Poaceae</taxon>
        <taxon>BOP clade</taxon>
        <taxon>Oryzoideae</taxon>
        <taxon>Oryzeae</taxon>
        <taxon>Zizaniinae</taxon>
        <taxon>Zizania</taxon>
    </lineage>
</organism>
<dbReference type="AlphaFoldDB" id="A0A8J5SIJ3"/>
<dbReference type="Proteomes" id="UP000729402">
    <property type="component" value="Unassembled WGS sequence"/>
</dbReference>
<evidence type="ECO:0000313" key="2">
    <source>
        <dbReference type="EMBL" id="KAG8077066.1"/>
    </source>
</evidence>
<accession>A0A8J5SIJ3</accession>
<proteinExistence type="predicted"/>
<evidence type="ECO:0000313" key="3">
    <source>
        <dbReference type="Proteomes" id="UP000729402"/>
    </source>
</evidence>
<keyword evidence="3" id="KW-1185">Reference proteome</keyword>
<gene>
    <name evidence="2" type="ORF">GUJ93_ZPchr0006g46099</name>
</gene>
<keyword evidence="1" id="KW-0812">Transmembrane</keyword>
<evidence type="ECO:0000256" key="1">
    <source>
        <dbReference type="SAM" id="Phobius"/>
    </source>
</evidence>
<feature type="transmembrane region" description="Helical" evidence="1">
    <location>
        <begin position="20"/>
        <end position="41"/>
    </location>
</feature>
<name>A0A8J5SIJ3_ZIZPA</name>
<reference evidence="2" key="1">
    <citation type="journal article" date="2021" name="bioRxiv">
        <title>Whole Genome Assembly and Annotation of Northern Wild Rice, Zizania palustris L., Supports a Whole Genome Duplication in the Zizania Genus.</title>
        <authorList>
            <person name="Haas M."/>
            <person name="Kono T."/>
            <person name="Macchietto M."/>
            <person name="Millas R."/>
            <person name="McGilp L."/>
            <person name="Shao M."/>
            <person name="Duquette J."/>
            <person name="Hirsch C.N."/>
            <person name="Kimball J."/>
        </authorList>
    </citation>
    <scope>NUCLEOTIDE SEQUENCE</scope>
    <source>
        <tissue evidence="2">Fresh leaf tissue</tissue>
    </source>
</reference>
<keyword evidence="1" id="KW-0472">Membrane</keyword>
<sequence length="227" mass="24643">MVAPVGPRTFAVGPRRNARVGLLFLAGVVLLLPTFLIVGVLNAPVLFWRPLLFPSALLRPFVPPLVLHHVRLPAGRACPLRRCRSAMSSPSLHLPHLLPCLRRPLGSAPFSAPFLLVQAFHLPMLRVLVHVQFSNSMVLSLPYLAGRLPCAPPPLCAPSPCSLPRGRSRRVQFRLRTSSRASSRTSFLTPPGGLPGLLSPWPCASGEFQAHWPCAFSTGPVVPPPLR</sequence>